<dbReference type="EMBL" id="FO203427">
    <property type="protein sequence ID" value="CCH47864.1"/>
    <property type="molecule type" value="Genomic_DNA"/>
</dbReference>
<proteinExistence type="predicted"/>
<sequence>MKLKKVQKNLDKSCNYCGKICEGRWVKSRVCEQCGKQIIEESDLEGTPGAVVWAEHIRLEVKPYLTEMVSFLESKAVDEEDLVVSQADVPHIQSVFEATMADKSASSWIEKFRYPNKRKVLDHLVFSALKRKMKRHWRWDKDRTTVSSR</sequence>
<dbReference type="KEGG" id="dpi:BN4_10627"/>
<reference evidence="1 2" key="1">
    <citation type="journal article" date="2013" name="PLoS ONE">
        <title>The first genomic and proteomic characterization of a deep-sea sulfate reducer: insights into the piezophilic lifestyle of Desulfovibrio piezophilus.</title>
        <authorList>
            <person name="Pradel N."/>
            <person name="Ji B."/>
            <person name="Gimenez G."/>
            <person name="Talla E."/>
            <person name="Lenoble P."/>
            <person name="Garel M."/>
            <person name="Tamburini C."/>
            <person name="Fourquet P."/>
            <person name="Lebrun R."/>
            <person name="Bertin P."/>
            <person name="Denis Y."/>
            <person name="Pophillat M."/>
            <person name="Barbe V."/>
            <person name="Ollivier B."/>
            <person name="Dolla A."/>
        </authorList>
    </citation>
    <scope>NUCLEOTIDE SEQUENCE [LARGE SCALE GENOMIC DNA]</scope>
    <source>
        <strain evidence="2">DSM 10523 / SB164P1</strain>
    </source>
</reference>
<dbReference type="HOGENOM" id="CLU_1746699_0_0_7"/>
<reference evidence="2" key="2">
    <citation type="journal article" date="2013" name="Stand. Genomic Sci.">
        <title>Complete genome sequence of Desulfocapsa sulfexigens, a marine deltaproteobacterium specialized in disproportionating inorganic sulfur compounds.</title>
        <authorList>
            <person name="Finster K.W."/>
            <person name="Kjeldsen K.U."/>
            <person name="Kube M."/>
            <person name="Reinhardt R."/>
            <person name="Mussmann M."/>
            <person name="Amann R."/>
            <person name="Schreiber L."/>
        </authorList>
    </citation>
    <scope>NUCLEOTIDE SEQUENCE [LARGE SCALE GENOMIC DNA]</scope>
    <source>
        <strain evidence="2">DSM 10523 / SB164P1</strain>
    </source>
</reference>
<evidence type="ECO:0000313" key="2">
    <source>
        <dbReference type="Proteomes" id="UP000011724"/>
    </source>
</evidence>
<evidence type="ECO:0000313" key="1">
    <source>
        <dbReference type="EMBL" id="CCH47864.1"/>
    </source>
</evidence>
<dbReference type="Proteomes" id="UP000011724">
    <property type="component" value="Chromosome"/>
</dbReference>
<dbReference type="STRING" id="1322246.BN4_10627"/>
<accession>M1WNY1</accession>
<name>M1WNY1_PSEP2</name>
<gene>
    <name evidence="1" type="ordered locus">BN4_10627</name>
</gene>
<dbReference type="AlphaFoldDB" id="M1WNY1"/>
<protein>
    <submittedName>
        <fullName evidence="1">Uncharacterized protein</fullName>
    </submittedName>
</protein>
<keyword evidence="2" id="KW-1185">Reference proteome</keyword>
<organism evidence="1 2">
    <name type="scientific">Pseudodesulfovibrio piezophilus (strain DSM 21447 / JCM 15486 / C1TLV30)</name>
    <name type="common">Desulfovibrio piezophilus</name>
    <dbReference type="NCBI Taxonomy" id="1322246"/>
    <lineage>
        <taxon>Bacteria</taxon>
        <taxon>Pseudomonadati</taxon>
        <taxon>Thermodesulfobacteriota</taxon>
        <taxon>Desulfovibrionia</taxon>
        <taxon>Desulfovibrionales</taxon>
        <taxon>Desulfovibrionaceae</taxon>
    </lineage>
</organism>
<dbReference type="RefSeq" id="WP_015413918.1">
    <property type="nucleotide sequence ID" value="NC_020409.1"/>
</dbReference>
<dbReference type="BioCyc" id="DPIE1322246:BN4_RS03210-MONOMER"/>